<dbReference type="AlphaFoldDB" id="S9U2Z7"/>
<gene>
    <name evidence="2" type="ORF">STCU_06814</name>
</gene>
<dbReference type="Proteomes" id="UP000015354">
    <property type="component" value="Unassembled WGS sequence"/>
</dbReference>
<evidence type="ECO:0000313" key="3">
    <source>
        <dbReference type="Proteomes" id="UP000015354"/>
    </source>
</evidence>
<keyword evidence="3" id="KW-1185">Reference proteome</keyword>
<dbReference type="SMART" id="SM00829">
    <property type="entry name" value="PKS_ER"/>
    <property type="match status" value="1"/>
</dbReference>
<dbReference type="GO" id="GO:0016491">
    <property type="term" value="F:oxidoreductase activity"/>
    <property type="evidence" value="ECO:0007669"/>
    <property type="project" value="InterPro"/>
</dbReference>
<dbReference type="PANTHER" id="PTHR43677">
    <property type="entry name" value="SHORT-CHAIN DEHYDROGENASE/REDUCTASE"/>
    <property type="match status" value="1"/>
</dbReference>
<reference evidence="2 3" key="1">
    <citation type="journal article" date="2013" name="PLoS ONE">
        <title>Predicting the Proteins of Angomonas deanei, Strigomonas culicis and Their Respective Endosymbionts Reveals New Aspects of the Trypanosomatidae Family.</title>
        <authorList>
            <person name="Motta M.C."/>
            <person name="Martins A.C."/>
            <person name="de Souza S.S."/>
            <person name="Catta-Preta C.M."/>
            <person name="Silva R."/>
            <person name="Klein C.C."/>
            <person name="de Almeida L.G."/>
            <person name="de Lima Cunha O."/>
            <person name="Ciapina L.P."/>
            <person name="Brocchi M."/>
            <person name="Colabardini A.C."/>
            <person name="de Araujo Lima B."/>
            <person name="Machado C.R."/>
            <person name="de Almeida Soares C.M."/>
            <person name="Probst C.M."/>
            <person name="de Menezes C.B."/>
            <person name="Thompson C.E."/>
            <person name="Bartholomeu D.C."/>
            <person name="Gradia D.F."/>
            <person name="Pavoni D.P."/>
            <person name="Grisard E.C."/>
            <person name="Fantinatti-Garboggini F."/>
            <person name="Marchini F.K."/>
            <person name="Rodrigues-Luiz G.F."/>
            <person name="Wagner G."/>
            <person name="Goldman G.H."/>
            <person name="Fietto J.L."/>
            <person name="Elias M.C."/>
            <person name="Goldman M.H."/>
            <person name="Sagot M.F."/>
            <person name="Pereira M."/>
            <person name="Stoco P.H."/>
            <person name="de Mendonca-Neto R.P."/>
            <person name="Teixeira S.M."/>
            <person name="Maciel T.E."/>
            <person name="de Oliveira Mendes T.A."/>
            <person name="Urmenyi T.P."/>
            <person name="de Souza W."/>
            <person name="Schenkman S."/>
            <person name="de Vasconcelos A.T."/>
        </authorList>
    </citation>
    <scope>NUCLEOTIDE SEQUENCE [LARGE SCALE GENOMIC DNA]</scope>
</reference>
<dbReference type="PANTHER" id="PTHR43677:SF3">
    <property type="entry name" value="PROSTAGLANDIN REDUCTASE 3"/>
    <property type="match status" value="1"/>
</dbReference>
<dbReference type="Pfam" id="PF08240">
    <property type="entry name" value="ADH_N"/>
    <property type="match status" value="1"/>
</dbReference>
<sequence>MSAPVQLPSTYRKLVVTQLTPDFRKATEIVTTSFEAELQERQALEKAKEQRGSDAGAATAWLTVKVAYVGINASDVNFASGRYFRNAKTPFGCGFEAIGEVVAVSAGADAARAPSVGAVVTFMQYGAFAEYVDVPAALCTVLPELKPEYLVLTLSGLTAAVALGEVGDLEEPESLRAARAKEAGQPVAADEAPRPTTRRRKAALVTAAAGGTGHVAVQLLKHYYHFDTVIGTCSSEDKAAYLRSIGCDVAINYKTEDLDARLTEVAPSGLDLVYEGVGGQTFNTATAHLAQHGRLIIIGSVTSYQHGDQVEWAHPQGVPLSSLLLRLSASLQGFFLPNHRASSPAYMARLLRLVQAGTLRLAVDQHCLKELKGLEQVVDGVEYLFTSKSAGKVVVPL</sequence>
<dbReference type="InterPro" id="IPR011032">
    <property type="entry name" value="GroES-like_sf"/>
</dbReference>
<name>S9U2Z7_9TRYP</name>
<dbReference type="Gene3D" id="3.40.50.720">
    <property type="entry name" value="NAD(P)-binding Rossmann-like Domain"/>
    <property type="match status" value="1"/>
</dbReference>
<dbReference type="EMBL" id="ATMH01006814">
    <property type="protein sequence ID" value="EPY25157.1"/>
    <property type="molecule type" value="Genomic_DNA"/>
</dbReference>
<proteinExistence type="predicted"/>
<comment type="caution">
    <text evidence="2">The sequence shown here is derived from an EMBL/GenBank/DDBJ whole genome shotgun (WGS) entry which is preliminary data.</text>
</comment>
<dbReference type="SUPFAM" id="SSF51735">
    <property type="entry name" value="NAD(P)-binding Rossmann-fold domains"/>
    <property type="match status" value="1"/>
</dbReference>
<dbReference type="InterPro" id="IPR036291">
    <property type="entry name" value="NAD(P)-bd_dom_sf"/>
</dbReference>
<dbReference type="OrthoDB" id="9992527at2759"/>
<protein>
    <submittedName>
        <fullName evidence="2">Oxidoreductase</fullName>
    </submittedName>
</protein>
<dbReference type="InterPro" id="IPR020843">
    <property type="entry name" value="ER"/>
</dbReference>
<dbReference type="InterPro" id="IPR051397">
    <property type="entry name" value="Zn-ADH-like_protein"/>
</dbReference>
<dbReference type="Pfam" id="PF00107">
    <property type="entry name" value="ADH_zinc_N"/>
    <property type="match status" value="1"/>
</dbReference>
<feature type="domain" description="Enoyl reductase (ER)" evidence="1">
    <location>
        <begin position="42"/>
        <end position="395"/>
    </location>
</feature>
<dbReference type="GO" id="GO:0005739">
    <property type="term" value="C:mitochondrion"/>
    <property type="evidence" value="ECO:0007669"/>
    <property type="project" value="TreeGrafter"/>
</dbReference>
<dbReference type="InterPro" id="IPR013154">
    <property type="entry name" value="ADH-like_N"/>
</dbReference>
<evidence type="ECO:0000259" key="1">
    <source>
        <dbReference type="SMART" id="SM00829"/>
    </source>
</evidence>
<organism evidence="2 3">
    <name type="scientific">Strigomonas culicis</name>
    <dbReference type="NCBI Taxonomy" id="28005"/>
    <lineage>
        <taxon>Eukaryota</taxon>
        <taxon>Discoba</taxon>
        <taxon>Euglenozoa</taxon>
        <taxon>Kinetoplastea</taxon>
        <taxon>Metakinetoplastina</taxon>
        <taxon>Trypanosomatida</taxon>
        <taxon>Trypanosomatidae</taxon>
        <taxon>Strigomonadinae</taxon>
        <taxon>Strigomonas</taxon>
    </lineage>
</organism>
<dbReference type="SUPFAM" id="SSF50129">
    <property type="entry name" value="GroES-like"/>
    <property type="match status" value="1"/>
</dbReference>
<dbReference type="InterPro" id="IPR013149">
    <property type="entry name" value="ADH-like_C"/>
</dbReference>
<evidence type="ECO:0000313" key="2">
    <source>
        <dbReference type="EMBL" id="EPY25157.1"/>
    </source>
</evidence>
<dbReference type="Gene3D" id="3.90.180.10">
    <property type="entry name" value="Medium-chain alcohol dehydrogenases, catalytic domain"/>
    <property type="match status" value="1"/>
</dbReference>
<accession>S9U2Z7</accession>